<sequence>MTSNDIHLVNMYSFRPYFSESLHLDHQHYYFKLLLSISSMFSCNGKSSNCIIGSQFPTSIYHTDQSGVSLDPVI</sequence>
<gene>
    <name evidence="1" type="ORF">MS3_01350</name>
</gene>
<accession>A0A094ZJV0</accession>
<name>A0A094ZJV0_SCHHA</name>
<dbReference type="EMBL" id="KL250536">
    <property type="protein sequence ID" value="KGB33179.1"/>
    <property type="molecule type" value="Genomic_DNA"/>
</dbReference>
<evidence type="ECO:0000313" key="1">
    <source>
        <dbReference type="EMBL" id="KGB33179.1"/>
    </source>
</evidence>
<organism evidence="1">
    <name type="scientific">Schistosoma haematobium</name>
    <name type="common">Blood fluke</name>
    <dbReference type="NCBI Taxonomy" id="6185"/>
    <lineage>
        <taxon>Eukaryota</taxon>
        <taxon>Metazoa</taxon>
        <taxon>Spiralia</taxon>
        <taxon>Lophotrochozoa</taxon>
        <taxon>Platyhelminthes</taxon>
        <taxon>Trematoda</taxon>
        <taxon>Digenea</taxon>
        <taxon>Strigeidida</taxon>
        <taxon>Schistosomatoidea</taxon>
        <taxon>Schistosomatidae</taxon>
        <taxon>Schistosoma</taxon>
    </lineage>
</organism>
<protein>
    <submittedName>
        <fullName evidence="1">Uncharacterized protein</fullName>
    </submittedName>
</protein>
<reference evidence="1" key="1">
    <citation type="journal article" date="2012" name="Nat. Genet.">
        <title>Whole-genome sequence of Schistosoma haematobium.</title>
        <authorList>
            <person name="Young N.D."/>
            <person name="Jex A.R."/>
            <person name="Li B."/>
            <person name="Liu S."/>
            <person name="Yang L."/>
            <person name="Xiong Z."/>
            <person name="Li Y."/>
            <person name="Cantacessi C."/>
            <person name="Hall R.S."/>
            <person name="Xu X."/>
            <person name="Chen F."/>
            <person name="Wu X."/>
            <person name="Zerlotini A."/>
            <person name="Oliveira G."/>
            <person name="Hofmann A."/>
            <person name="Zhang G."/>
            <person name="Fang X."/>
            <person name="Kang Y."/>
            <person name="Campbell B.E."/>
            <person name="Loukas A."/>
            <person name="Ranganathan S."/>
            <person name="Rollinson D."/>
            <person name="Rinaldi G."/>
            <person name="Brindley P.J."/>
            <person name="Yang H."/>
            <person name="Wang J."/>
            <person name="Wang J."/>
            <person name="Gasser R.B."/>
        </authorList>
    </citation>
    <scope>NUCLEOTIDE SEQUENCE [LARGE SCALE GENOMIC DNA]</scope>
</reference>
<dbReference type="AlphaFoldDB" id="A0A094ZJV0"/>
<proteinExistence type="predicted"/>